<name>A0A9X6UC02_BACCE</name>
<dbReference type="AlphaFoldDB" id="A0A9X6UC02"/>
<dbReference type="EMBL" id="NUAN01000071">
    <property type="protein sequence ID" value="PEN97794.1"/>
    <property type="molecule type" value="Genomic_DNA"/>
</dbReference>
<dbReference type="Proteomes" id="UP000220691">
    <property type="component" value="Unassembled WGS sequence"/>
</dbReference>
<dbReference type="RefSeq" id="WP_098126393.1">
    <property type="nucleotide sequence ID" value="NZ_NUAN01000071.1"/>
</dbReference>
<keyword evidence="1" id="KW-0472">Membrane</keyword>
<comment type="caution">
    <text evidence="2">The sequence shown here is derived from an EMBL/GenBank/DDBJ whole genome shotgun (WGS) entry which is preliminary data.</text>
</comment>
<protein>
    <submittedName>
        <fullName evidence="2">Uncharacterized protein</fullName>
    </submittedName>
</protein>
<evidence type="ECO:0000313" key="2">
    <source>
        <dbReference type="EMBL" id="PEN97794.1"/>
    </source>
</evidence>
<sequence>MKKWTIWGIIFYIHSAVLLFLGFDRLGGYQNSETYTDTNKYAYVGGDAYNYIINTNVLTGYLVLSASFFVAGTMLIATGSIIRAIKGNQESVKQVSSAVSIDK</sequence>
<keyword evidence="1" id="KW-1133">Transmembrane helix</keyword>
<evidence type="ECO:0000256" key="1">
    <source>
        <dbReference type="SAM" id="Phobius"/>
    </source>
</evidence>
<keyword evidence="1" id="KW-0812">Transmembrane</keyword>
<gene>
    <name evidence="2" type="ORF">CN553_12140</name>
</gene>
<feature type="transmembrane region" description="Helical" evidence="1">
    <location>
        <begin position="61"/>
        <end position="85"/>
    </location>
</feature>
<proteinExistence type="predicted"/>
<reference evidence="2 3" key="1">
    <citation type="submission" date="2017-09" db="EMBL/GenBank/DDBJ databases">
        <title>Large-scale bioinformatics analysis of Bacillus genomes uncovers conserved roles of natural products in bacterial physiology.</title>
        <authorList>
            <consortium name="Agbiome Team Llc"/>
            <person name="Bleich R.M."/>
            <person name="Kirk G.J."/>
            <person name="Santa Maria K.C."/>
            <person name="Allen S.E."/>
            <person name="Farag S."/>
            <person name="Shank E.A."/>
            <person name="Bowers A."/>
        </authorList>
    </citation>
    <scope>NUCLEOTIDE SEQUENCE [LARGE SCALE GENOMIC DNA]</scope>
    <source>
        <strain evidence="2 3">AFS027647</strain>
    </source>
</reference>
<feature type="transmembrane region" description="Helical" evidence="1">
    <location>
        <begin position="5"/>
        <end position="23"/>
    </location>
</feature>
<evidence type="ECO:0000313" key="3">
    <source>
        <dbReference type="Proteomes" id="UP000220691"/>
    </source>
</evidence>
<accession>A0A9X6UC02</accession>
<organism evidence="2 3">
    <name type="scientific">Bacillus cereus</name>
    <dbReference type="NCBI Taxonomy" id="1396"/>
    <lineage>
        <taxon>Bacteria</taxon>
        <taxon>Bacillati</taxon>
        <taxon>Bacillota</taxon>
        <taxon>Bacilli</taxon>
        <taxon>Bacillales</taxon>
        <taxon>Bacillaceae</taxon>
        <taxon>Bacillus</taxon>
        <taxon>Bacillus cereus group</taxon>
    </lineage>
</organism>